<feature type="region of interest" description="Disordered" evidence="2">
    <location>
        <begin position="1"/>
        <end position="21"/>
    </location>
</feature>
<evidence type="ECO:0000256" key="1">
    <source>
        <dbReference type="SAM" id="Coils"/>
    </source>
</evidence>
<evidence type="ECO:0008006" key="5">
    <source>
        <dbReference type="Google" id="ProtNLM"/>
    </source>
</evidence>
<sequence length="128" mass="13607">MSAQKASAGSKSASSESVAENWDRLTDRLARLREDLSEINSAAGDLARAGAGEGRDRILNEIDELSRRVNTLAEDLSARGHDSVRHAGERASAIGHELESTINRNPLTAVLIAVGLGFLIGMASRGRN</sequence>
<dbReference type="Proteomes" id="UP001320898">
    <property type="component" value="Unassembled WGS sequence"/>
</dbReference>
<keyword evidence="4" id="KW-1185">Reference proteome</keyword>
<protein>
    <recommendedName>
        <fullName evidence="5">DUF883 domain-containing protein</fullName>
    </recommendedName>
</protein>
<feature type="coiled-coil region" evidence="1">
    <location>
        <begin position="22"/>
        <end position="75"/>
    </location>
</feature>
<comment type="caution">
    <text evidence="3">The sequence shown here is derived from an EMBL/GenBank/DDBJ whole genome shotgun (WGS) entry which is preliminary data.</text>
</comment>
<dbReference type="RefSeq" id="WP_261615663.1">
    <property type="nucleotide sequence ID" value="NZ_JALIDZ010000004.1"/>
</dbReference>
<keyword evidence="1" id="KW-0175">Coiled coil</keyword>
<evidence type="ECO:0000313" key="3">
    <source>
        <dbReference type="EMBL" id="MCT8972086.1"/>
    </source>
</evidence>
<organism evidence="3 4">
    <name type="scientific">Microbaculum marinisediminis</name>
    <dbReference type="NCBI Taxonomy" id="2931392"/>
    <lineage>
        <taxon>Bacteria</taxon>
        <taxon>Pseudomonadati</taxon>
        <taxon>Pseudomonadota</taxon>
        <taxon>Alphaproteobacteria</taxon>
        <taxon>Hyphomicrobiales</taxon>
        <taxon>Tepidamorphaceae</taxon>
        <taxon>Microbaculum</taxon>
    </lineage>
</organism>
<dbReference type="AlphaFoldDB" id="A0AAW5QVJ2"/>
<evidence type="ECO:0000313" key="4">
    <source>
        <dbReference type="Proteomes" id="UP001320898"/>
    </source>
</evidence>
<accession>A0AAW5QVJ2</accession>
<feature type="compositionally biased region" description="Low complexity" evidence="2">
    <location>
        <begin position="1"/>
        <end position="20"/>
    </location>
</feature>
<proteinExistence type="predicted"/>
<dbReference type="Gene3D" id="1.20.120.20">
    <property type="entry name" value="Apolipoprotein"/>
    <property type="match status" value="1"/>
</dbReference>
<gene>
    <name evidence="3" type="ORF">MUB46_09485</name>
</gene>
<dbReference type="EMBL" id="JALIDZ010000004">
    <property type="protein sequence ID" value="MCT8972086.1"/>
    <property type="molecule type" value="Genomic_DNA"/>
</dbReference>
<evidence type="ECO:0000256" key="2">
    <source>
        <dbReference type="SAM" id="MobiDB-lite"/>
    </source>
</evidence>
<reference evidence="3 4" key="1">
    <citation type="submission" date="2022-04" db="EMBL/GenBank/DDBJ databases">
        <authorList>
            <person name="Ye Y.-Q."/>
            <person name="Du Z.-J."/>
        </authorList>
    </citation>
    <scope>NUCLEOTIDE SEQUENCE [LARGE SCALE GENOMIC DNA]</scope>
    <source>
        <strain evidence="3 4">A6E488</strain>
    </source>
</reference>
<name>A0AAW5QVJ2_9HYPH</name>